<keyword evidence="1" id="KW-0812">Transmembrane</keyword>
<feature type="domain" description="MOSC" evidence="2">
    <location>
        <begin position="221"/>
        <end position="391"/>
    </location>
</feature>
<dbReference type="GO" id="GO:0003824">
    <property type="term" value="F:catalytic activity"/>
    <property type="evidence" value="ECO:0007669"/>
    <property type="project" value="InterPro"/>
</dbReference>
<evidence type="ECO:0000256" key="1">
    <source>
        <dbReference type="SAM" id="Phobius"/>
    </source>
</evidence>
<keyword evidence="1" id="KW-0472">Membrane</keyword>
<dbReference type="PANTHER" id="PTHR14237">
    <property type="entry name" value="MOLYBDOPTERIN COFACTOR SULFURASE MOSC"/>
    <property type="match status" value="1"/>
</dbReference>
<name>A0A8H5AWC9_9AGAR</name>
<organism evidence="3 4">
    <name type="scientific">Psilocybe cf. subviscida</name>
    <dbReference type="NCBI Taxonomy" id="2480587"/>
    <lineage>
        <taxon>Eukaryota</taxon>
        <taxon>Fungi</taxon>
        <taxon>Dikarya</taxon>
        <taxon>Basidiomycota</taxon>
        <taxon>Agaricomycotina</taxon>
        <taxon>Agaricomycetes</taxon>
        <taxon>Agaricomycetidae</taxon>
        <taxon>Agaricales</taxon>
        <taxon>Agaricineae</taxon>
        <taxon>Strophariaceae</taxon>
        <taxon>Psilocybe</taxon>
    </lineage>
</organism>
<dbReference type="InterPro" id="IPR005302">
    <property type="entry name" value="MoCF_Sase_C"/>
</dbReference>
<dbReference type="PROSITE" id="PS51340">
    <property type="entry name" value="MOSC"/>
    <property type="match status" value="1"/>
</dbReference>
<dbReference type="SUPFAM" id="SSF141673">
    <property type="entry name" value="MOSC N-terminal domain-like"/>
    <property type="match status" value="1"/>
</dbReference>
<evidence type="ECO:0000313" key="4">
    <source>
        <dbReference type="Proteomes" id="UP000567179"/>
    </source>
</evidence>
<keyword evidence="4" id="KW-1185">Reference proteome</keyword>
<comment type="caution">
    <text evidence="3">The sequence shown here is derived from an EMBL/GenBank/DDBJ whole genome shotgun (WGS) entry which is preliminary data.</text>
</comment>
<dbReference type="Proteomes" id="UP000567179">
    <property type="component" value="Unassembled WGS sequence"/>
</dbReference>
<reference evidence="3 4" key="1">
    <citation type="journal article" date="2020" name="ISME J.">
        <title>Uncovering the hidden diversity of litter-decomposition mechanisms in mushroom-forming fungi.</title>
        <authorList>
            <person name="Floudas D."/>
            <person name="Bentzer J."/>
            <person name="Ahren D."/>
            <person name="Johansson T."/>
            <person name="Persson P."/>
            <person name="Tunlid A."/>
        </authorList>
    </citation>
    <scope>NUCLEOTIDE SEQUENCE [LARGE SCALE GENOMIC DNA]</scope>
    <source>
        <strain evidence="3 4">CBS 101986</strain>
    </source>
</reference>
<dbReference type="PANTHER" id="PTHR14237:SF19">
    <property type="entry name" value="MITOCHONDRIAL AMIDOXIME REDUCING COMPONENT 1"/>
    <property type="match status" value="1"/>
</dbReference>
<accession>A0A8H5AWC9</accession>
<evidence type="ECO:0000313" key="3">
    <source>
        <dbReference type="EMBL" id="KAF5312141.1"/>
    </source>
</evidence>
<feature type="transmembrane region" description="Helical" evidence="1">
    <location>
        <begin position="30"/>
        <end position="48"/>
    </location>
</feature>
<gene>
    <name evidence="3" type="ORF">D9619_002702</name>
</gene>
<dbReference type="OrthoDB" id="17255at2759"/>
<dbReference type="InterPro" id="IPR005303">
    <property type="entry name" value="MOCOS_middle"/>
</dbReference>
<dbReference type="AlphaFoldDB" id="A0A8H5AWC9"/>
<dbReference type="EMBL" id="JAACJJ010000056">
    <property type="protein sequence ID" value="KAF5312141.1"/>
    <property type="molecule type" value="Genomic_DNA"/>
</dbReference>
<dbReference type="GO" id="GO:0030151">
    <property type="term" value="F:molybdenum ion binding"/>
    <property type="evidence" value="ECO:0007669"/>
    <property type="project" value="InterPro"/>
</dbReference>
<sequence length="397" mass="43028">MTSAASASNSDLPNPGHLHIVIPDSLIQHLWTSLLLAFLSLTFLAYTYTSTYWRRTRSTSKLSTMTDAPSIAAAEVAATTKPIPPPGQVRVSKILIHPIKSCRGVSVPSANYTAEGIENDRIWCIIDAKAVKVITAREISKMVLIEPTIEENDILKISFPEESGIAPVSVPIHPAEDVLNKWKVFSKTIALWPGVDVDGYVCEAVSGPRGTVSLALSKFLEKPVHLVLKGPIARKIDPTETHPDLDTTTKFQDGYPLLVLSEESTGSVDEYTQKHIGTQGISESWKTDKVTIERPNIVFSGGGPFAEDDWEEISLGSASAPTISLVSKCTRCLLPNVSPETGVRDNAVPFKVLMKFRTGIDPNHKLKPCVGCNAVPSASGTVKVGDWVYVKKMFAGP</sequence>
<keyword evidence="1" id="KW-1133">Transmembrane helix</keyword>
<dbReference type="Pfam" id="PF03473">
    <property type="entry name" value="MOSC"/>
    <property type="match status" value="1"/>
</dbReference>
<evidence type="ECO:0000259" key="2">
    <source>
        <dbReference type="PROSITE" id="PS51340"/>
    </source>
</evidence>
<dbReference type="GO" id="GO:0030170">
    <property type="term" value="F:pyridoxal phosphate binding"/>
    <property type="evidence" value="ECO:0007669"/>
    <property type="project" value="InterPro"/>
</dbReference>
<dbReference type="Pfam" id="PF03476">
    <property type="entry name" value="MOSC_N"/>
    <property type="match status" value="1"/>
</dbReference>
<proteinExistence type="predicted"/>
<protein>
    <recommendedName>
        <fullName evidence="2">MOSC domain-containing protein</fullName>
    </recommendedName>
</protein>